<comment type="caution">
    <text evidence="1">The sequence shown here is derived from an EMBL/GenBank/DDBJ whole genome shotgun (WGS) entry which is preliminary data.</text>
</comment>
<evidence type="ECO:0000313" key="2">
    <source>
        <dbReference type="Proteomes" id="UP000315400"/>
    </source>
</evidence>
<organism evidence="1 2">
    <name type="scientific">Spiribacter salinus</name>
    <dbReference type="NCBI Taxonomy" id="1335746"/>
    <lineage>
        <taxon>Bacteria</taxon>
        <taxon>Pseudomonadati</taxon>
        <taxon>Pseudomonadota</taxon>
        <taxon>Gammaproteobacteria</taxon>
        <taxon>Chromatiales</taxon>
        <taxon>Ectothiorhodospiraceae</taxon>
        <taxon>Spiribacter</taxon>
    </lineage>
</organism>
<proteinExistence type="predicted"/>
<dbReference type="EMBL" id="VIFK01000010">
    <property type="protein sequence ID" value="TQF00522.1"/>
    <property type="molecule type" value="Genomic_DNA"/>
</dbReference>
<name>A0A540VUU8_9GAMM</name>
<protein>
    <recommendedName>
        <fullName evidence="3">DUF4402 domain-containing protein</fullName>
    </recommendedName>
</protein>
<reference evidence="1 2" key="1">
    <citation type="submission" date="2019-06" db="EMBL/GenBank/DDBJ databases">
        <title>Metagenome assembled Genome of Spiribacter salinus SL48-SHIP from the microbial mat of Salt Lake 48 (Novosibirsk region, Russia).</title>
        <authorList>
            <person name="Shipova A."/>
            <person name="Rozanov A.S."/>
            <person name="Bryanskaya A.V."/>
            <person name="Peltek S.E."/>
        </authorList>
    </citation>
    <scope>NUCLEOTIDE SEQUENCE [LARGE SCALE GENOMIC DNA]</scope>
    <source>
        <strain evidence="1">SL48-SHIP-2</strain>
    </source>
</reference>
<evidence type="ECO:0008006" key="3">
    <source>
        <dbReference type="Google" id="ProtNLM"/>
    </source>
</evidence>
<dbReference type="AlphaFoldDB" id="A0A540VUU8"/>
<sequence>MRLKERQSAFRCARSLLALVLVSVLFASPLAAELKTERCPGVSLQSEAGLALGTVRTLSGVKGFIEVHPRHGISVSSDGVVHQGPWGAAVLHLTGPAQHRVVLELAIERTSTHHAASLRLVELIVSGGGETQRLDAQGASLALRLPDHESPDGRVRMRLEIGAVAAFRHNDEPQQASYRLIAVCASARP</sequence>
<evidence type="ECO:0000313" key="1">
    <source>
        <dbReference type="EMBL" id="TQF00522.1"/>
    </source>
</evidence>
<dbReference type="Proteomes" id="UP000315400">
    <property type="component" value="Unassembled WGS sequence"/>
</dbReference>
<accession>A0A540VUU8</accession>
<gene>
    <name evidence="1" type="ORF">FKY71_02815</name>
</gene>